<dbReference type="Proteomes" id="UP001596408">
    <property type="component" value="Unassembled WGS sequence"/>
</dbReference>
<dbReference type="SUPFAM" id="SSF55008">
    <property type="entry name" value="HMA, heavy metal-associated domain"/>
    <property type="match status" value="1"/>
</dbReference>
<dbReference type="PROSITE" id="PS50846">
    <property type="entry name" value="HMA_2"/>
    <property type="match status" value="1"/>
</dbReference>
<name>A0ABD5U6Z7_9EURY</name>
<sequence>MAENHAQFSIRTVKSEEEVEEIESELENANGVMEADIDAESGAADVRFDLELIGEAQIKGAVQDMGYEVS</sequence>
<dbReference type="InterPro" id="IPR036163">
    <property type="entry name" value="HMA_dom_sf"/>
</dbReference>
<reference evidence="2 3" key="1">
    <citation type="journal article" date="2019" name="Int. J. Syst. Evol. Microbiol.">
        <title>The Global Catalogue of Microorganisms (GCM) 10K type strain sequencing project: providing services to taxonomists for standard genome sequencing and annotation.</title>
        <authorList>
            <consortium name="The Broad Institute Genomics Platform"/>
            <consortium name="The Broad Institute Genome Sequencing Center for Infectious Disease"/>
            <person name="Wu L."/>
            <person name="Ma J."/>
        </authorList>
    </citation>
    <scope>NUCLEOTIDE SEQUENCE [LARGE SCALE GENOMIC DNA]</scope>
    <source>
        <strain evidence="2 3">YIM 94188</strain>
    </source>
</reference>
<comment type="caution">
    <text evidence="2">The sequence shown here is derived from an EMBL/GenBank/DDBJ whole genome shotgun (WGS) entry which is preliminary data.</text>
</comment>
<evidence type="ECO:0000259" key="1">
    <source>
        <dbReference type="PROSITE" id="PS50846"/>
    </source>
</evidence>
<proteinExistence type="predicted"/>
<gene>
    <name evidence="2" type="ORF">ACFQEV_18270</name>
</gene>
<dbReference type="Gene3D" id="3.30.70.100">
    <property type="match status" value="1"/>
</dbReference>
<dbReference type="AlphaFoldDB" id="A0ABD5U6Z7"/>
<dbReference type="RefSeq" id="WP_379699118.1">
    <property type="nucleotide sequence ID" value="NZ_JBHSXH010000015.1"/>
</dbReference>
<evidence type="ECO:0000313" key="3">
    <source>
        <dbReference type="Proteomes" id="UP001596408"/>
    </source>
</evidence>
<accession>A0ABD5U6Z7</accession>
<keyword evidence="3" id="KW-1185">Reference proteome</keyword>
<dbReference type="InterPro" id="IPR006121">
    <property type="entry name" value="HMA_dom"/>
</dbReference>
<dbReference type="EMBL" id="JBHSXH010000015">
    <property type="protein sequence ID" value="MFC6826924.1"/>
    <property type="molecule type" value="Genomic_DNA"/>
</dbReference>
<feature type="domain" description="HMA" evidence="1">
    <location>
        <begin position="4"/>
        <end position="70"/>
    </location>
</feature>
<evidence type="ECO:0000313" key="2">
    <source>
        <dbReference type="EMBL" id="MFC6826924.1"/>
    </source>
</evidence>
<dbReference type="Pfam" id="PF00403">
    <property type="entry name" value="HMA"/>
    <property type="match status" value="1"/>
</dbReference>
<protein>
    <submittedName>
        <fullName evidence="2">Heavy-metal-associated domain-containing protein</fullName>
    </submittedName>
</protein>
<organism evidence="2 3">
    <name type="scientific">Halopelagius fulvigenes</name>
    <dbReference type="NCBI Taxonomy" id="1198324"/>
    <lineage>
        <taxon>Archaea</taxon>
        <taxon>Methanobacteriati</taxon>
        <taxon>Methanobacteriota</taxon>
        <taxon>Stenosarchaea group</taxon>
        <taxon>Halobacteria</taxon>
        <taxon>Halobacteriales</taxon>
        <taxon>Haloferacaceae</taxon>
    </lineage>
</organism>